<evidence type="ECO:0000313" key="2">
    <source>
        <dbReference type="EMBL" id="KRG67361.1"/>
    </source>
</evidence>
<dbReference type="EMBL" id="LDJL01000023">
    <property type="protein sequence ID" value="KRG67361.1"/>
    <property type="molecule type" value="Genomic_DNA"/>
</dbReference>
<proteinExistence type="predicted"/>
<dbReference type="Proteomes" id="UP000052052">
    <property type="component" value="Unassembled WGS sequence"/>
</dbReference>
<organism evidence="2 3">
    <name type="scientific">Pseudoxanthomonas dokdonensis</name>
    <dbReference type="NCBI Taxonomy" id="344882"/>
    <lineage>
        <taxon>Bacteria</taxon>
        <taxon>Pseudomonadati</taxon>
        <taxon>Pseudomonadota</taxon>
        <taxon>Gammaproteobacteria</taxon>
        <taxon>Lysobacterales</taxon>
        <taxon>Lysobacteraceae</taxon>
        <taxon>Pseudoxanthomonas</taxon>
    </lineage>
</organism>
<dbReference type="OrthoDB" id="5975450at2"/>
<name>A0A0R0CP25_9GAMM</name>
<feature type="transmembrane region" description="Helical" evidence="1">
    <location>
        <begin position="67"/>
        <end position="89"/>
    </location>
</feature>
<dbReference type="RefSeq" id="WP_057660778.1">
    <property type="nucleotide sequence ID" value="NZ_LDJL01000023.1"/>
</dbReference>
<keyword evidence="1" id="KW-1133">Transmembrane helix</keyword>
<keyword evidence="1" id="KW-0472">Membrane</keyword>
<accession>A0A0R0CP25</accession>
<evidence type="ECO:0000256" key="1">
    <source>
        <dbReference type="SAM" id="Phobius"/>
    </source>
</evidence>
<keyword evidence="3" id="KW-1185">Reference proteome</keyword>
<keyword evidence="1" id="KW-0812">Transmembrane</keyword>
<reference evidence="2 3" key="1">
    <citation type="submission" date="2015-05" db="EMBL/GenBank/DDBJ databases">
        <title>Genome sequencing and analysis of members of genus Stenotrophomonas.</title>
        <authorList>
            <person name="Patil P.P."/>
            <person name="Midha S."/>
            <person name="Patil P.B."/>
        </authorList>
    </citation>
    <scope>NUCLEOTIDE SEQUENCE [LARGE SCALE GENOMIC DNA]</scope>
    <source>
        <strain evidence="2 3">DSM 21858</strain>
    </source>
</reference>
<feature type="transmembrane region" description="Helical" evidence="1">
    <location>
        <begin position="43"/>
        <end position="61"/>
    </location>
</feature>
<gene>
    <name evidence="2" type="ORF">ABB29_15635</name>
</gene>
<evidence type="ECO:0000313" key="3">
    <source>
        <dbReference type="Proteomes" id="UP000052052"/>
    </source>
</evidence>
<dbReference type="PATRIC" id="fig|344882.3.peg.1862"/>
<protein>
    <submittedName>
        <fullName evidence="2">Uncharacterized protein</fullName>
    </submittedName>
</protein>
<dbReference type="AlphaFoldDB" id="A0A0R0CP25"/>
<sequence length="141" mass="15021">MSNVAVASASPLPRWVAPLALVFGCTCVAVLWVVLALYLGRQLGWLALLVAADAAWMLRWGGMRPGWPRALLAVVATLLVVALVNWTIVASQLGFMLGLAPWDSAAKLGFDHAWVLSGLANQPRDLIATLVAPVLAAWLAR</sequence>
<comment type="caution">
    <text evidence="2">The sequence shown here is derived from an EMBL/GenBank/DDBJ whole genome shotgun (WGS) entry which is preliminary data.</text>
</comment>
<feature type="transmembrane region" description="Helical" evidence="1">
    <location>
        <begin position="15"/>
        <end position="38"/>
    </location>
</feature>